<evidence type="ECO:0000313" key="2">
    <source>
        <dbReference type="Proteomes" id="UP000193685"/>
    </source>
</evidence>
<accession>A0A1Y2F1J7</accession>
<organism evidence="1 2">
    <name type="scientific">Protomyces lactucae-debilis</name>
    <dbReference type="NCBI Taxonomy" id="2754530"/>
    <lineage>
        <taxon>Eukaryota</taxon>
        <taxon>Fungi</taxon>
        <taxon>Dikarya</taxon>
        <taxon>Ascomycota</taxon>
        <taxon>Taphrinomycotina</taxon>
        <taxon>Taphrinomycetes</taxon>
        <taxon>Taphrinales</taxon>
        <taxon>Protomycetaceae</taxon>
        <taxon>Protomyces</taxon>
    </lineage>
</organism>
<keyword evidence="2" id="KW-1185">Reference proteome</keyword>
<dbReference type="GeneID" id="63786519"/>
<dbReference type="Proteomes" id="UP000193685">
    <property type="component" value="Unassembled WGS sequence"/>
</dbReference>
<proteinExistence type="predicted"/>
<protein>
    <submittedName>
        <fullName evidence="1">Uncharacterized protein</fullName>
    </submittedName>
</protein>
<dbReference type="EMBL" id="MCFI01000019">
    <property type="protein sequence ID" value="ORY77748.1"/>
    <property type="molecule type" value="Genomic_DNA"/>
</dbReference>
<sequence>MSEALRLKASRPALSLILLVLLAWIYAIPGTDFVYHWTKLSVLQSGKRLIYLACRGSLRRYAYPGSHSGETTVSIVLSDGYRLESSMGLSIDCPCLSSP</sequence>
<gene>
    <name evidence="1" type="ORF">BCR37DRAFT_382644</name>
</gene>
<dbReference type="AlphaFoldDB" id="A0A1Y2F1J7"/>
<comment type="caution">
    <text evidence="1">The sequence shown here is derived from an EMBL/GenBank/DDBJ whole genome shotgun (WGS) entry which is preliminary data.</text>
</comment>
<reference evidence="1 2" key="1">
    <citation type="submission" date="2016-07" db="EMBL/GenBank/DDBJ databases">
        <title>Pervasive Adenine N6-methylation of Active Genes in Fungi.</title>
        <authorList>
            <consortium name="DOE Joint Genome Institute"/>
            <person name="Mondo S.J."/>
            <person name="Dannebaum R.O."/>
            <person name="Kuo R.C."/>
            <person name="Labutti K."/>
            <person name="Haridas S."/>
            <person name="Kuo A."/>
            <person name="Salamov A."/>
            <person name="Ahrendt S.R."/>
            <person name="Lipzen A."/>
            <person name="Sullivan W."/>
            <person name="Andreopoulos W.B."/>
            <person name="Clum A."/>
            <person name="Lindquist E."/>
            <person name="Daum C."/>
            <person name="Ramamoorthy G.K."/>
            <person name="Gryganskyi A."/>
            <person name="Culley D."/>
            <person name="Magnuson J.K."/>
            <person name="James T.Y."/>
            <person name="O'Malley M.A."/>
            <person name="Stajich J.E."/>
            <person name="Spatafora J.W."/>
            <person name="Visel A."/>
            <person name="Grigoriev I.V."/>
        </authorList>
    </citation>
    <scope>NUCLEOTIDE SEQUENCE [LARGE SCALE GENOMIC DNA]</scope>
    <source>
        <strain evidence="1 2">12-1054</strain>
    </source>
</reference>
<evidence type="ECO:0000313" key="1">
    <source>
        <dbReference type="EMBL" id="ORY77748.1"/>
    </source>
</evidence>
<dbReference type="RefSeq" id="XP_040723133.1">
    <property type="nucleotide sequence ID" value="XM_040869920.1"/>
</dbReference>
<name>A0A1Y2F1J7_PROLT</name>